<evidence type="ECO:0000313" key="21">
    <source>
        <dbReference type="Proteomes" id="UP000194218"/>
    </source>
</evidence>
<evidence type="ECO:0000256" key="8">
    <source>
        <dbReference type="ARBA" id="ARBA00022898"/>
    </source>
</evidence>
<dbReference type="EMBL" id="CP021121">
    <property type="protein sequence ID" value="ARQ69889.1"/>
    <property type="molecule type" value="Genomic_DNA"/>
</dbReference>
<dbReference type="KEGG" id="smao:CAG99_14355"/>
<evidence type="ECO:0000256" key="14">
    <source>
        <dbReference type="ARBA" id="ARBA00079090"/>
    </source>
</evidence>
<dbReference type="FunFam" id="3.40.50.1100:FF:000067">
    <property type="entry name" value="Cysteine synthase"/>
    <property type="match status" value="1"/>
</dbReference>
<evidence type="ECO:0000256" key="2">
    <source>
        <dbReference type="ARBA" id="ARBA00004962"/>
    </source>
</evidence>
<evidence type="ECO:0000256" key="17">
    <source>
        <dbReference type="PIRSR" id="PIRSR605856-51"/>
    </source>
</evidence>
<keyword evidence="21" id="KW-1185">Reference proteome</keyword>
<feature type="region of interest" description="Disordered" evidence="18">
    <location>
        <begin position="308"/>
        <end position="349"/>
    </location>
</feature>
<feature type="binding site" evidence="16">
    <location>
        <position position="273"/>
    </location>
    <ligand>
        <name>pyridoxal 5'-phosphate</name>
        <dbReference type="ChEBI" id="CHEBI:597326"/>
    </ligand>
</feature>
<keyword evidence="8 16" id="KW-0663">Pyridoxal phosphate</keyword>
<keyword evidence="9" id="KW-0198">Cysteine biosynthesis</keyword>
<evidence type="ECO:0000256" key="12">
    <source>
        <dbReference type="ARBA" id="ARBA00078216"/>
    </source>
</evidence>
<dbReference type="NCBIfam" id="TIGR01136">
    <property type="entry name" value="cysKM"/>
    <property type="match status" value="1"/>
</dbReference>
<evidence type="ECO:0000256" key="9">
    <source>
        <dbReference type="ARBA" id="ARBA00023192"/>
    </source>
</evidence>
<dbReference type="AlphaFoldDB" id="A0A1W7CYZ5"/>
<evidence type="ECO:0000256" key="18">
    <source>
        <dbReference type="SAM" id="MobiDB-lite"/>
    </source>
</evidence>
<evidence type="ECO:0000256" key="1">
    <source>
        <dbReference type="ARBA" id="ARBA00001933"/>
    </source>
</evidence>
<evidence type="ECO:0000256" key="15">
    <source>
        <dbReference type="ARBA" id="ARBA00079479"/>
    </source>
</evidence>
<protein>
    <recommendedName>
        <fullName evidence="5">O-acetylserine sulfhydrylase</fullName>
        <ecNumber evidence="4">2.5.1.47</ecNumber>
    </recommendedName>
    <alternativeName>
        <fullName evidence="15">Cysteine synthase A</fullName>
    </alternativeName>
    <alternativeName>
        <fullName evidence="13">O-acetylserine (thiol)-lyase A</fullName>
    </alternativeName>
    <alternativeName>
        <fullName evidence="12">O-acetylserine-specific cysteine synthase</fullName>
    </alternativeName>
    <alternativeName>
        <fullName evidence="14">Sulfide-dependent cysteine synthase</fullName>
    </alternativeName>
</protein>
<evidence type="ECO:0000256" key="10">
    <source>
        <dbReference type="ARBA" id="ARBA00047931"/>
    </source>
</evidence>
<feature type="binding site" evidence="16">
    <location>
        <position position="81"/>
    </location>
    <ligand>
        <name>pyridoxal 5'-phosphate</name>
        <dbReference type="ChEBI" id="CHEBI:597326"/>
    </ligand>
</feature>
<evidence type="ECO:0000256" key="5">
    <source>
        <dbReference type="ARBA" id="ARBA00016728"/>
    </source>
</evidence>
<evidence type="ECO:0000256" key="11">
    <source>
        <dbReference type="ARBA" id="ARBA00053442"/>
    </source>
</evidence>
<dbReference type="Gene3D" id="3.40.50.1100">
    <property type="match status" value="2"/>
</dbReference>
<dbReference type="InterPro" id="IPR050214">
    <property type="entry name" value="Cys_Synth/Cystath_Beta-Synth"/>
</dbReference>
<evidence type="ECO:0000256" key="16">
    <source>
        <dbReference type="PIRSR" id="PIRSR605856-50"/>
    </source>
</evidence>
<comment type="cofactor">
    <cofactor evidence="1 16">
        <name>pyridoxal 5'-phosphate</name>
        <dbReference type="ChEBI" id="CHEBI:597326"/>
    </cofactor>
</comment>
<dbReference type="CDD" id="cd01561">
    <property type="entry name" value="CBS_like"/>
    <property type="match status" value="1"/>
</dbReference>
<name>A0A1W7CYZ5_9ACTN</name>
<dbReference type="PANTHER" id="PTHR10314">
    <property type="entry name" value="CYSTATHIONINE BETA-SYNTHASE"/>
    <property type="match status" value="1"/>
</dbReference>
<dbReference type="RefSeq" id="WP_086159756.1">
    <property type="nucleotide sequence ID" value="NZ_CP021121.1"/>
</dbReference>
<dbReference type="InterPro" id="IPR005856">
    <property type="entry name" value="Cys_synth"/>
</dbReference>
<evidence type="ECO:0000256" key="7">
    <source>
        <dbReference type="ARBA" id="ARBA00022679"/>
    </source>
</evidence>
<comment type="similarity">
    <text evidence="3">Belongs to the cysteine synthase/cystathionine beta-synthase family.</text>
</comment>
<evidence type="ECO:0000259" key="19">
    <source>
        <dbReference type="Pfam" id="PF00291"/>
    </source>
</evidence>
<dbReference type="SUPFAM" id="SSF53686">
    <property type="entry name" value="Tryptophan synthase beta subunit-like PLP-dependent enzymes"/>
    <property type="match status" value="1"/>
</dbReference>
<reference evidence="20 21" key="1">
    <citation type="submission" date="2017-05" db="EMBL/GenBank/DDBJ databases">
        <title>Complete genome sequence of Streptomyces sp. SCSIO 03032 revealed the diverse biosynthetic pathways for its bioactive secondary metabolites.</title>
        <authorList>
            <person name="Ma L."/>
            <person name="Zhu Y."/>
            <person name="Zhang W."/>
            <person name="Zhang G."/>
            <person name="Tian X."/>
            <person name="Zhang S."/>
            <person name="Zhang C."/>
        </authorList>
    </citation>
    <scope>NUCLEOTIDE SEQUENCE [LARGE SCALE GENOMIC DNA]</scope>
    <source>
        <strain evidence="20 21">SCSIO 03032</strain>
    </source>
</reference>
<evidence type="ECO:0000313" key="20">
    <source>
        <dbReference type="EMBL" id="ARQ69889.1"/>
    </source>
</evidence>
<dbReference type="GO" id="GO:0004124">
    <property type="term" value="F:cysteine synthase activity"/>
    <property type="evidence" value="ECO:0007669"/>
    <property type="project" value="UniProtKB-EC"/>
</dbReference>
<comment type="catalytic activity">
    <reaction evidence="10">
        <text>O-acetyl-L-serine + hydrogen sulfide = L-cysteine + acetate</text>
        <dbReference type="Rhea" id="RHEA:14829"/>
        <dbReference type="ChEBI" id="CHEBI:29919"/>
        <dbReference type="ChEBI" id="CHEBI:30089"/>
        <dbReference type="ChEBI" id="CHEBI:35235"/>
        <dbReference type="ChEBI" id="CHEBI:58340"/>
        <dbReference type="EC" id="2.5.1.47"/>
    </reaction>
</comment>
<dbReference type="OrthoDB" id="9805733at2"/>
<dbReference type="Proteomes" id="UP000194218">
    <property type="component" value="Chromosome"/>
</dbReference>
<comment type="pathway">
    <text evidence="2">Amino-acid biosynthesis; L-cysteine biosynthesis; L-cysteine from L-serine: step 2/2.</text>
</comment>
<proteinExistence type="inferred from homology"/>
<keyword evidence="6" id="KW-0028">Amino-acid biosynthesis</keyword>
<comment type="function">
    <text evidence="11">Catalyzes the conversion of O-acetylserine (OAS) to cysteine through the elimination of acetate and addition of hydrogen sulfide.</text>
</comment>
<feature type="domain" description="Tryptophan synthase beta chain-like PALP" evidence="19">
    <location>
        <begin position="15"/>
        <end position="291"/>
    </location>
</feature>
<evidence type="ECO:0000256" key="4">
    <source>
        <dbReference type="ARBA" id="ARBA00012681"/>
    </source>
</evidence>
<feature type="compositionally biased region" description="Basic and acidic residues" evidence="18">
    <location>
        <begin position="337"/>
        <end position="349"/>
    </location>
</feature>
<sequence length="349" mass="36342">MLTSTPRRPAASLDHLIGGTPVIALDLGLPHADTTVYAKLESANPLSSVKDRTALSMLDAAERRGALLPGVSTVVEATSGNTGISLAALCAARGYPCVIVLPDNATGERIRLLRAFGAEIVFTPHEDGYAAAVERAEEIHGSLPDSWFARQHENPDNVQAHYATTGPEIWADTEGKVDVFVCGVGTGGTLSGTARYLKERNPDLVAVAVEPASSPVLSEGWGGLHRIPGLNGGFLAATTDTDVIDEVVTVSDADAFATMRLLARTAGLLVGVSSGAAAHACRVVGSRPEHAGRTLVGLFPDTGERYLSWLDAEPPAGPAEPSAERPDGTAGPATEPVTDRTADQRSESR</sequence>
<feature type="binding site" evidence="16">
    <location>
        <begin position="185"/>
        <end position="189"/>
    </location>
    <ligand>
        <name>pyridoxal 5'-phosphate</name>
        <dbReference type="ChEBI" id="CHEBI:597326"/>
    </ligand>
</feature>
<keyword evidence="7" id="KW-0808">Transferase</keyword>
<gene>
    <name evidence="20" type="ORF">CAG99_14355</name>
</gene>
<dbReference type="EC" id="2.5.1.47" evidence="4"/>
<accession>A0A1W7CYZ5</accession>
<evidence type="ECO:0000256" key="6">
    <source>
        <dbReference type="ARBA" id="ARBA00022605"/>
    </source>
</evidence>
<dbReference type="InterPro" id="IPR001926">
    <property type="entry name" value="TrpB-like_PALP"/>
</dbReference>
<feature type="modified residue" description="N6-(pyridoxal phosphate)lysine" evidence="17">
    <location>
        <position position="50"/>
    </location>
</feature>
<dbReference type="Pfam" id="PF00291">
    <property type="entry name" value="PALP"/>
    <property type="match status" value="1"/>
</dbReference>
<evidence type="ECO:0000256" key="3">
    <source>
        <dbReference type="ARBA" id="ARBA00007103"/>
    </source>
</evidence>
<evidence type="ECO:0000256" key="13">
    <source>
        <dbReference type="ARBA" id="ARBA00078256"/>
    </source>
</evidence>
<organism evidence="20 21">
    <name type="scientific">Streptomyces marincola</name>
    <dbReference type="NCBI Taxonomy" id="2878388"/>
    <lineage>
        <taxon>Bacteria</taxon>
        <taxon>Bacillati</taxon>
        <taxon>Actinomycetota</taxon>
        <taxon>Actinomycetes</taxon>
        <taxon>Kitasatosporales</taxon>
        <taxon>Streptomycetaceae</taxon>
        <taxon>Streptomyces</taxon>
    </lineage>
</organism>
<dbReference type="GO" id="GO:0006535">
    <property type="term" value="P:cysteine biosynthetic process from serine"/>
    <property type="evidence" value="ECO:0007669"/>
    <property type="project" value="InterPro"/>
</dbReference>
<dbReference type="InterPro" id="IPR036052">
    <property type="entry name" value="TrpB-like_PALP_sf"/>
</dbReference>
<dbReference type="GO" id="GO:0005737">
    <property type="term" value="C:cytoplasm"/>
    <property type="evidence" value="ECO:0007669"/>
    <property type="project" value="UniProtKB-ARBA"/>
</dbReference>